<evidence type="ECO:0000256" key="3">
    <source>
        <dbReference type="PIRSR" id="PIRSR000915-2"/>
    </source>
</evidence>
<evidence type="ECO:0000313" key="6">
    <source>
        <dbReference type="EnsemblMetazoa" id="LLOJ000546-PA"/>
    </source>
</evidence>
<dbReference type="Pfam" id="PF13242">
    <property type="entry name" value="Hydrolase_like"/>
    <property type="match status" value="1"/>
</dbReference>
<keyword evidence="4" id="KW-0460">Magnesium</keyword>
<keyword evidence="1" id="KW-0378">Hydrolase</keyword>
<feature type="binding site" evidence="4">
    <location>
        <position position="28"/>
    </location>
    <ligand>
        <name>Mg(2+)</name>
        <dbReference type="ChEBI" id="CHEBI:18420"/>
    </ligand>
</feature>
<comment type="cofactor">
    <cofactor evidence="4">
        <name>Mg(2+)</name>
        <dbReference type="ChEBI" id="CHEBI:18420"/>
    </cofactor>
    <text evidence="4">Divalent metal ions. Mg(2+) is the most effective.</text>
</comment>
<dbReference type="Gene3D" id="3.40.50.1000">
    <property type="entry name" value="HAD superfamily/HAD-like"/>
    <property type="match status" value="2"/>
</dbReference>
<organism evidence="6 7">
    <name type="scientific">Lutzomyia longipalpis</name>
    <name type="common">Sand fly</name>
    <dbReference type="NCBI Taxonomy" id="7200"/>
    <lineage>
        <taxon>Eukaryota</taxon>
        <taxon>Metazoa</taxon>
        <taxon>Ecdysozoa</taxon>
        <taxon>Arthropoda</taxon>
        <taxon>Hexapoda</taxon>
        <taxon>Insecta</taxon>
        <taxon>Pterygota</taxon>
        <taxon>Neoptera</taxon>
        <taxon>Endopterygota</taxon>
        <taxon>Diptera</taxon>
        <taxon>Nematocera</taxon>
        <taxon>Psychodoidea</taxon>
        <taxon>Psychodidae</taxon>
        <taxon>Lutzomyia</taxon>
        <taxon>Lutzomyia</taxon>
    </lineage>
</organism>
<feature type="active site" description="Proton donor" evidence="2">
    <location>
        <position position="30"/>
    </location>
</feature>
<proteinExistence type="inferred from homology"/>
<dbReference type="SUPFAM" id="SSF56784">
    <property type="entry name" value="HAD-like"/>
    <property type="match status" value="1"/>
</dbReference>
<dbReference type="AlphaFoldDB" id="A0A1B0C9C4"/>
<evidence type="ECO:0000313" key="7">
    <source>
        <dbReference type="Proteomes" id="UP000092461"/>
    </source>
</evidence>
<accession>A0A1B0C9C4</accession>
<dbReference type="GO" id="GO:0046872">
    <property type="term" value="F:metal ion binding"/>
    <property type="evidence" value="ECO:0007669"/>
    <property type="project" value="UniProtKB-KW"/>
</dbReference>
<dbReference type="GO" id="GO:0016791">
    <property type="term" value="F:phosphatase activity"/>
    <property type="evidence" value="ECO:0007669"/>
    <property type="project" value="TreeGrafter"/>
</dbReference>
<dbReference type="VEuPathDB" id="VectorBase:LLONM1_008016"/>
<reference evidence="5" key="2">
    <citation type="journal article" date="2020" name="BMC">
        <title>Leishmania infection induces a limited differential gene expression in the sand fly midgut.</title>
        <authorList>
            <person name="Coutinho-Abreu I.V."/>
            <person name="Serafim T.D."/>
            <person name="Meneses C."/>
            <person name="Kamhawi S."/>
            <person name="Oliveira F."/>
            <person name="Valenzuela J.G."/>
        </authorList>
    </citation>
    <scope>NUCLEOTIDE SEQUENCE</scope>
    <source>
        <strain evidence="5">Jacobina</strain>
        <tissue evidence="5">Midgut</tissue>
    </source>
</reference>
<reference evidence="7" key="1">
    <citation type="submission" date="2012-05" db="EMBL/GenBank/DDBJ databases">
        <title>Whole Genome Assembly of Lutzomyia longipalpis.</title>
        <authorList>
            <person name="Richards S."/>
            <person name="Qu C."/>
            <person name="Dillon R."/>
            <person name="Worley K."/>
            <person name="Scherer S."/>
            <person name="Batterton M."/>
            <person name="Taylor A."/>
            <person name="Hawes A."/>
            <person name="Hernandez B."/>
            <person name="Kovar C."/>
            <person name="Mandapat C."/>
            <person name="Pham C."/>
            <person name="Qu C."/>
            <person name="Jing C."/>
            <person name="Bess C."/>
            <person name="Bandaranaike D."/>
            <person name="Ngo D."/>
            <person name="Ongeri F."/>
            <person name="Arias F."/>
            <person name="Lara F."/>
            <person name="Weissenberger G."/>
            <person name="Kamau G."/>
            <person name="Han H."/>
            <person name="Shen H."/>
            <person name="Dinh H."/>
            <person name="Khalil I."/>
            <person name="Jones J."/>
            <person name="Shafer J."/>
            <person name="Jayaseelan J."/>
            <person name="Quiroz J."/>
            <person name="Blankenburg K."/>
            <person name="Nguyen L."/>
            <person name="Jackson L."/>
            <person name="Francisco L."/>
            <person name="Tang L.-Y."/>
            <person name="Pu L.-L."/>
            <person name="Perales L."/>
            <person name="Lorensuhewa L."/>
            <person name="Munidasa M."/>
            <person name="Coyle M."/>
            <person name="Taylor M."/>
            <person name="Puazo M."/>
            <person name="Firestine M."/>
            <person name="Scheel M."/>
            <person name="Javaid M."/>
            <person name="Wang M."/>
            <person name="Li M."/>
            <person name="Tabassum N."/>
            <person name="Saada N."/>
            <person name="Osuji N."/>
            <person name="Aqrawi P."/>
            <person name="Fu Q."/>
            <person name="Thornton R."/>
            <person name="Raj R."/>
            <person name="Goodspeed R."/>
            <person name="Mata R."/>
            <person name="Najjar R."/>
            <person name="Gubbala S."/>
            <person name="Lee S."/>
            <person name="Denson S."/>
            <person name="Patil S."/>
            <person name="Macmil S."/>
            <person name="Qi S."/>
            <person name="Matskevitch T."/>
            <person name="Palculict T."/>
            <person name="Mathew T."/>
            <person name="Vee V."/>
            <person name="Velamala V."/>
            <person name="Korchina V."/>
            <person name="Cai W."/>
            <person name="Liu W."/>
            <person name="Dai W."/>
            <person name="Zou X."/>
            <person name="Zhu Y."/>
            <person name="Zhang Y."/>
            <person name="Wu Y.-Q."/>
            <person name="Xin Y."/>
            <person name="Nazarath L."/>
            <person name="Kovar C."/>
            <person name="Han Y."/>
            <person name="Muzny D."/>
            <person name="Gibbs R."/>
        </authorList>
    </citation>
    <scope>NUCLEOTIDE SEQUENCE [LARGE SCALE GENOMIC DNA]</scope>
    <source>
        <strain evidence="7">Jacobina</strain>
    </source>
</reference>
<name>A0A1B0C9C4_LUTLO</name>
<feature type="binding site" evidence="4">
    <location>
        <position position="30"/>
    </location>
    <ligand>
        <name>Mg(2+)</name>
        <dbReference type="ChEBI" id="CHEBI:18420"/>
    </ligand>
</feature>
<dbReference type="EMBL" id="GITU01007561">
    <property type="protein sequence ID" value="MBC1176264.1"/>
    <property type="molecule type" value="Transcribed_RNA"/>
</dbReference>
<dbReference type="VEuPathDB" id="VectorBase:LLOJ000546"/>
<protein>
    <submittedName>
        <fullName evidence="5">Putative pyridoxal phosphate phosphatase</fullName>
    </submittedName>
</protein>
<dbReference type="NCBIfam" id="TIGR01460">
    <property type="entry name" value="HAD-SF-IIA"/>
    <property type="match status" value="1"/>
</dbReference>
<keyword evidence="4" id="KW-0479">Metal-binding</keyword>
<evidence type="ECO:0000256" key="2">
    <source>
        <dbReference type="PIRSR" id="PIRSR000915-1"/>
    </source>
</evidence>
<feature type="binding site" evidence="3">
    <location>
        <position position="223"/>
    </location>
    <ligand>
        <name>substrate</name>
    </ligand>
</feature>
<dbReference type="InterPro" id="IPR006357">
    <property type="entry name" value="HAD-SF_hydro_IIA"/>
</dbReference>
<dbReference type="PIRSF" id="PIRSF000915">
    <property type="entry name" value="PGP-type_phosphatase"/>
    <property type="match status" value="1"/>
</dbReference>
<dbReference type="Pfam" id="PF13344">
    <property type="entry name" value="Hydrolase_6"/>
    <property type="match status" value="1"/>
</dbReference>
<dbReference type="PANTHER" id="PTHR19288:SF4">
    <property type="entry name" value="RE04130P-RELATED"/>
    <property type="match status" value="1"/>
</dbReference>
<comment type="similarity">
    <text evidence="1">Belongs to the HAD-like hydrolase superfamily.</text>
</comment>
<keyword evidence="7" id="KW-1185">Reference proteome</keyword>
<dbReference type="PANTHER" id="PTHR19288">
    <property type="entry name" value="4-NITROPHENYLPHOSPHATASE-RELATED"/>
    <property type="match status" value="1"/>
</dbReference>
<dbReference type="EnsemblMetazoa" id="LLOJ000546-RA">
    <property type="protein sequence ID" value="LLOJ000546-PA"/>
    <property type="gene ID" value="LLOJ000546"/>
</dbReference>
<dbReference type="InterPro" id="IPR023214">
    <property type="entry name" value="HAD_sf"/>
</dbReference>
<dbReference type="InterPro" id="IPR036412">
    <property type="entry name" value="HAD-like_sf"/>
</dbReference>
<evidence type="ECO:0000256" key="1">
    <source>
        <dbReference type="PIRNR" id="PIRNR000915"/>
    </source>
</evidence>
<sequence>MSQVRNILDLSMDEKRNFLNSFDFMMTDCDGVLWNLIDPIPGTGAALRDVEAAGKRVIYVSNNSVCPDSVYERKIKSIGATYRQEDLVHPIHTIIYYLKKIKCRDLIYFIGSDHTKNILSSAGFNVICGPTEKFDADFRKLVAAVKDNQPVKYVIWDVDLNYSYPQFLRAELYLRDPKCQLILGATDYRVPIVSGFDLPGPGYLMDALEAALPPGKKPIILGKPGIELGEILMEKYAISDPQRVLFVGDMLHPDIKLATNNGFQSLLVLTGATTRKQMLSSEDSTVIPDFYADSIAAISKLIQSLPIQSSL</sequence>
<feature type="binding site" evidence="4">
    <location>
        <position position="249"/>
    </location>
    <ligand>
        <name>Mg(2+)</name>
        <dbReference type="ChEBI" id="CHEBI:18420"/>
    </ligand>
</feature>
<feature type="active site" description="Nucleophile" evidence="2">
    <location>
        <position position="28"/>
    </location>
</feature>
<feature type="binding site" evidence="3">
    <location>
        <begin position="61"/>
        <end position="63"/>
    </location>
    <ligand>
        <name>substrate</name>
    </ligand>
</feature>
<reference evidence="6" key="3">
    <citation type="submission" date="2020-05" db="UniProtKB">
        <authorList>
            <consortium name="EnsemblMetazoa"/>
        </authorList>
    </citation>
    <scope>IDENTIFICATION</scope>
    <source>
        <strain evidence="6">Jacobina</strain>
    </source>
</reference>
<dbReference type="Proteomes" id="UP000092461">
    <property type="component" value="Unassembled WGS sequence"/>
</dbReference>
<dbReference type="GO" id="GO:0005737">
    <property type="term" value="C:cytoplasm"/>
    <property type="evidence" value="ECO:0007669"/>
    <property type="project" value="TreeGrafter"/>
</dbReference>
<evidence type="ECO:0000313" key="5">
    <source>
        <dbReference type="EMBL" id="MBC1176264.1"/>
    </source>
</evidence>
<dbReference type="EMBL" id="AJWK01002220">
    <property type="status" value="NOT_ANNOTATED_CDS"/>
    <property type="molecule type" value="Genomic_DNA"/>
</dbReference>
<evidence type="ECO:0000256" key="4">
    <source>
        <dbReference type="PIRSR" id="PIRSR000915-3"/>
    </source>
</evidence>